<dbReference type="Gene3D" id="1.20.1740.10">
    <property type="entry name" value="Amino acid/polyamine transporter I"/>
    <property type="match status" value="1"/>
</dbReference>
<feature type="transmembrane region" description="Helical" evidence="6">
    <location>
        <begin position="276"/>
        <end position="299"/>
    </location>
</feature>
<feature type="transmembrane region" description="Helical" evidence="6">
    <location>
        <begin position="406"/>
        <end position="427"/>
    </location>
</feature>
<protein>
    <recommendedName>
        <fullName evidence="10">High-affinity methionine permease</fullName>
    </recommendedName>
</protein>
<name>A0A0C4DNC2_MAGP6</name>
<feature type="transmembrane region" description="Helical" evidence="6">
    <location>
        <begin position="439"/>
        <end position="461"/>
    </location>
</feature>
<feature type="transmembrane region" description="Helical" evidence="6">
    <location>
        <begin position="328"/>
        <end position="352"/>
    </location>
</feature>
<feature type="transmembrane region" description="Helical" evidence="6">
    <location>
        <begin position="79"/>
        <end position="103"/>
    </location>
</feature>
<reference evidence="8" key="5">
    <citation type="submission" date="2015-06" db="UniProtKB">
        <authorList>
            <consortium name="EnsemblFungi"/>
        </authorList>
    </citation>
    <scope>IDENTIFICATION</scope>
    <source>
        <strain evidence="8">ATCC 64411</strain>
    </source>
</reference>
<dbReference type="VEuPathDB" id="FungiDB:MAPG_01303"/>
<evidence type="ECO:0000313" key="8">
    <source>
        <dbReference type="EnsemblFungi" id="MAPG_01303T0"/>
    </source>
</evidence>
<dbReference type="PANTHER" id="PTHR11785">
    <property type="entry name" value="AMINO ACID TRANSPORTER"/>
    <property type="match status" value="1"/>
</dbReference>
<reference evidence="7" key="2">
    <citation type="submission" date="2010-05" db="EMBL/GenBank/DDBJ databases">
        <title>The Genome Sequence of Magnaporthe poae strain ATCC 64411.</title>
        <authorList>
            <consortium name="The Broad Institute Genome Sequencing Platform"/>
            <consortium name="Broad Institute Genome Sequencing Center for Infectious Disease"/>
            <person name="Ma L.-J."/>
            <person name="Dead R."/>
            <person name="Young S."/>
            <person name="Zeng Q."/>
            <person name="Koehrsen M."/>
            <person name="Alvarado L."/>
            <person name="Berlin A."/>
            <person name="Chapman S.B."/>
            <person name="Chen Z."/>
            <person name="Freedman E."/>
            <person name="Gellesch M."/>
            <person name="Goldberg J."/>
            <person name="Griggs A."/>
            <person name="Gujja S."/>
            <person name="Heilman E.R."/>
            <person name="Heiman D."/>
            <person name="Hepburn T."/>
            <person name="Howarth C."/>
            <person name="Jen D."/>
            <person name="Larson L."/>
            <person name="Mehta T."/>
            <person name="Neiman D."/>
            <person name="Pearson M."/>
            <person name="Roberts A."/>
            <person name="Saif S."/>
            <person name="Shea T."/>
            <person name="Shenoy N."/>
            <person name="Sisk P."/>
            <person name="Stolte C."/>
            <person name="Sykes S."/>
            <person name="Walk T."/>
            <person name="White J."/>
            <person name="Yandava C."/>
            <person name="Haas B."/>
            <person name="Nusbaum C."/>
            <person name="Birren B."/>
        </authorList>
    </citation>
    <scope>NUCLEOTIDE SEQUENCE</scope>
    <source>
        <strain evidence="7">ATCC 64411</strain>
    </source>
</reference>
<keyword evidence="2 6" id="KW-0812">Transmembrane</keyword>
<evidence type="ECO:0000313" key="9">
    <source>
        <dbReference type="Proteomes" id="UP000011715"/>
    </source>
</evidence>
<dbReference type="GO" id="GO:0016020">
    <property type="term" value="C:membrane"/>
    <property type="evidence" value="ECO:0007669"/>
    <property type="project" value="UniProtKB-SubCell"/>
</dbReference>
<sequence length="546" mass="59958">MTRLNEDTQEDGVPSSIKKDGKPTVAGGEADVGVGHLEQAREQKRQIGILTAIFLIFNRIVGTGIFATPGSILAATGSVGLSLFIWVAGMIIALAGTAVYIEWGTAIPKNGGEKNYLEYVFRRPRFLVTAMYAGYVVLLGWASGNSIVFGEYILHAANVEVGRWNQRGVGLVCITAAFLIHGLALKWGMRLQNLLGFIKLAIMFIIVVSGWVALGGHLKLPDDKKPRNFDNAFEGTTNSAYGIVTALYNVIWSYIGYSNANYALSETRNPVRTLKIAAPAAIVTISVTYMLINIAYFAAVPKQEIVEGGRLVAASLFRNVMGGSAERVLSVFVALSAFGNVLSVIFSQGRLVQELGREGILPFSRFWASNRPFNAPLTGLFWHWLICVVTMLAPPPGDAYNFIANLITYPLSVINVFVSAGLAYLYLNRAKWDWSPPYSASLPVVIFFLLSNIFLVLAPFVPPENGGNAYKELPYWLHCVVGIIIFIAGAFYWLVWAVILPKLGNYELVREVQVDEIDGWERNVFSRRPLGEPFDTDRESTAPVAK</sequence>
<feature type="transmembrane region" description="Helical" evidence="6">
    <location>
        <begin position="197"/>
        <end position="218"/>
    </location>
</feature>
<proteinExistence type="predicted"/>
<evidence type="ECO:0000256" key="3">
    <source>
        <dbReference type="ARBA" id="ARBA00022989"/>
    </source>
</evidence>
<dbReference type="Pfam" id="PF13520">
    <property type="entry name" value="AA_permease_2"/>
    <property type="match status" value="1"/>
</dbReference>
<dbReference type="OrthoDB" id="5982228at2759"/>
<evidence type="ECO:0000256" key="6">
    <source>
        <dbReference type="SAM" id="Phobius"/>
    </source>
</evidence>
<feature type="transmembrane region" description="Helical" evidence="6">
    <location>
        <begin position="164"/>
        <end position="185"/>
    </location>
</feature>
<keyword evidence="4 6" id="KW-0472">Membrane</keyword>
<dbReference type="EMBL" id="GL876966">
    <property type="protein sequence ID" value="KLU82228.1"/>
    <property type="molecule type" value="Genomic_DNA"/>
</dbReference>
<keyword evidence="9" id="KW-1185">Reference proteome</keyword>
<dbReference type="PANTHER" id="PTHR11785:SF498">
    <property type="entry name" value="HIGH-AFFINITY METHIONINE PERMEASE"/>
    <property type="match status" value="1"/>
</dbReference>
<dbReference type="eggNOG" id="KOG1287">
    <property type="taxonomic scope" value="Eukaryota"/>
</dbReference>
<dbReference type="PIRSF" id="PIRSF006060">
    <property type="entry name" value="AA_transporter"/>
    <property type="match status" value="1"/>
</dbReference>
<feature type="transmembrane region" description="Helical" evidence="6">
    <location>
        <begin position="373"/>
        <end position="394"/>
    </location>
</feature>
<dbReference type="EMBL" id="ADBL01000306">
    <property type="status" value="NOT_ANNOTATED_CDS"/>
    <property type="molecule type" value="Genomic_DNA"/>
</dbReference>
<dbReference type="OMA" id="LYMFVNI"/>
<reference evidence="8" key="4">
    <citation type="journal article" date="2015" name="G3 (Bethesda)">
        <title>Genome sequences of three phytopathogenic species of the Magnaporthaceae family of fungi.</title>
        <authorList>
            <person name="Okagaki L.H."/>
            <person name="Nunes C.C."/>
            <person name="Sailsbery J."/>
            <person name="Clay B."/>
            <person name="Brown D."/>
            <person name="John T."/>
            <person name="Oh Y."/>
            <person name="Young N."/>
            <person name="Fitzgerald M."/>
            <person name="Haas B.J."/>
            <person name="Zeng Q."/>
            <person name="Young S."/>
            <person name="Adiconis X."/>
            <person name="Fan L."/>
            <person name="Levin J.Z."/>
            <person name="Mitchell T.K."/>
            <person name="Okubara P.A."/>
            <person name="Farman M.L."/>
            <person name="Kohn L.M."/>
            <person name="Birren B."/>
            <person name="Ma L.-J."/>
            <person name="Dean R.A."/>
        </authorList>
    </citation>
    <scope>NUCLEOTIDE SEQUENCE</scope>
    <source>
        <strain evidence="8">ATCC 64411 / 73-15</strain>
    </source>
</reference>
<evidence type="ECO:0008006" key="10">
    <source>
        <dbReference type="Google" id="ProtNLM"/>
    </source>
</evidence>
<dbReference type="Proteomes" id="UP000011715">
    <property type="component" value="Unassembled WGS sequence"/>
</dbReference>
<dbReference type="STRING" id="644358.A0A0C4DNC2"/>
<reference evidence="7" key="3">
    <citation type="submission" date="2011-03" db="EMBL/GenBank/DDBJ databases">
        <title>Annotation of Magnaporthe poae ATCC 64411.</title>
        <authorList>
            <person name="Ma L.-J."/>
            <person name="Dead R."/>
            <person name="Young S.K."/>
            <person name="Zeng Q."/>
            <person name="Gargeya S."/>
            <person name="Fitzgerald M."/>
            <person name="Haas B."/>
            <person name="Abouelleil A."/>
            <person name="Alvarado L."/>
            <person name="Arachchi H.M."/>
            <person name="Berlin A."/>
            <person name="Brown A."/>
            <person name="Chapman S.B."/>
            <person name="Chen Z."/>
            <person name="Dunbar C."/>
            <person name="Freedman E."/>
            <person name="Gearin G."/>
            <person name="Gellesch M."/>
            <person name="Goldberg J."/>
            <person name="Griggs A."/>
            <person name="Gujja S."/>
            <person name="Heiman D."/>
            <person name="Howarth C."/>
            <person name="Larson L."/>
            <person name="Lui A."/>
            <person name="MacDonald P.J.P."/>
            <person name="Mehta T."/>
            <person name="Montmayeur A."/>
            <person name="Murphy C."/>
            <person name="Neiman D."/>
            <person name="Pearson M."/>
            <person name="Priest M."/>
            <person name="Roberts A."/>
            <person name="Saif S."/>
            <person name="Shea T."/>
            <person name="Shenoy N."/>
            <person name="Sisk P."/>
            <person name="Stolte C."/>
            <person name="Sykes S."/>
            <person name="Yandava C."/>
            <person name="Wortman J."/>
            <person name="Nusbaum C."/>
            <person name="Birren B."/>
        </authorList>
    </citation>
    <scope>NUCLEOTIDE SEQUENCE</scope>
    <source>
        <strain evidence="7">ATCC 64411</strain>
    </source>
</reference>
<feature type="transmembrane region" description="Helical" evidence="6">
    <location>
        <begin position="124"/>
        <end position="144"/>
    </location>
</feature>
<keyword evidence="3 6" id="KW-1133">Transmembrane helix</keyword>
<accession>A0A0C4DNC2</accession>
<feature type="transmembrane region" description="Helical" evidence="6">
    <location>
        <begin position="47"/>
        <end position="67"/>
    </location>
</feature>
<evidence type="ECO:0000256" key="2">
    <source>
        <dbReference type="ARBA" id="ARBA00022692"/>
    </source>
</evidence>
<dbReference type="AlphaFoldDB" id="A0A0C4DNC2"/>
<comment type="subcellular location">
    <subcellularLocation>
        <location evidence="1">Membrane</location>
        <topology evidence="1">Multi-pass membrane protein</topology>
    </subcellularLocation>
</comment>
<dbReference type="InterPro" id="IPR002293">
    <property type="entry name" value="AA/rel_permease1"/>
</dbReference>
<feature type="transmembrane region" description="Helical" evidence="6">
    <location>
        <begin position="473"/>
        <end position="500"/>
    </location>
</feature>
<evidence type="ECO:0000313" key="7">
    <source>
        <dbReference type="EMBL" id="KLU82228.1"/>
    </source>
</evidence>
<evidence type="ECO:0000256" key="5">
    <source>
        <dbReference type="SAM" id="MobiDB-lite"/>
    </source>
</evidence>
<dbReference type="GO" id="GO:0015179">
    <property type="term" value="F:L-amino acid transmembrane transporter activity"/>
    <property type="evidence" value="ECO:0007669"/>
    <property type="project" value="TreeGrafter"/>
</dbReference>
<feature type="transmembrane region" description="Helical" evidence="6">
    <location>
        <begin position="238"/>
        <end position="255"/>
    </location>
</feature>
<gene>
    <name evidence="7" type="ORF">MAPG_01303</name>
</gene>
<dbReference type="InterPro" id="IPR050598">
    <property type="entry name" value="AminoAcid_Transporter"/>
</dbReference>
<reference evidence="9" key="1">
    <citation type="submission" date="2010-05" db="EMBL/GenBank/DDBJ databases">
        <title>The genome sequence of Magnaporthe poae strain ATCC 64411.</title>
        <authorList>
            <person name="Ma L.-J."/>
            <person name="Dead R."/>
            <person name="Young S."/>
            <person name="Zeng Q."/>
            <person name="Koehrsen M."/>
            <person name="Alvarado L."/>
            <person name="Berlin A."/>
            <person name="Chapman S.B."/>
            <person name="Chen Z."/>
            <person name="Freedman E."/>
            <person name="Gellesch M."/>
            <person name="Goldberg J."/>
            <person name="Griggs A."/>
            <person name="Gujja S."/>
            <person name="Heilman E.R."/>
            <person name="Heiman D."/>
            <person name="Hepburn T."/>
            <person name="Howarth C."/>
            <person name="Jen D."/>
            <person name="Larson L."/>
            <person name="Mehta T."/>
            <person name="Neiman D."/>
            <person name="Pearson M."/>
            <person name="Roberts A."/>
            <person name="Saif S."/>
            <person name="Shea T."/>
            <person name="Shenoy N."/>
            <person name="Sisk P."/>
            <person name="Stolte C."/>
            <person name="Sykes S."/>
            <person name="Walk T."/>
            <person name="White J."/>
            <person name="Yandava C."/>
            <person name="Haas B."/>
            <person name="Nusbaum C."/>
            <person name="Birren B."/>
        </authorList>
    </citation>
    <scope>NUCLEOTIDE SEQUENCE [LARGE SCALE GENOMIC DNA]</scope>
    <source>
        <strain evidence="9">ATCC 64411 / 73-15</strain>
    </source>
</reference>
<evidence type="ECO:0000256" key="1">
    <source>
        <dbReference type="ARBA" id="ARBA00004141"/>
    </source>
</evidence>
<dbReference type="EnsemblFungi" id="MAPG_01303T0">
    <property type="protein sequence ID" value="MAPG_01303T0"/>
    <property type="gene ID" value="MAPG_01303"/>
</dbReference>
<evidence type="ECO:0000256" key="4">
    <source>
        <dbReference type="ARBA" id="ARBA00023136"/>
    </source>
</evidence>
<organism evidence="8 9">
    <name type="scientific">Magnaporthiopsis poae (strain ATCC 64411 / 73-15)</name>
    <name type="common">Kentucky bluegrass fungus</name>
    <name type="synonym">Magnaporthe poae</name>
    <dbReference type="NCBI Taxonomy" id="644358"/>
    <lineage>
        <taxon>Eukaryota</taxon>
        <taxon>Fungi</taxon>
        <taxon>Dikarya</taxon>
        <taxon>Ascomycota</taxon>
        <taxon>Pezizomycotina</taxon>
        <taxon>Sordariomycetes</taxon>
        <taxon>Sordariomycetidae</taxon>
        <taxon>Magnaporthales</taxon>
        <taxon>Magnaporthaceae</taxon>
        <taxon>Magnaporthiopsis</taxon>
    </lineage>
</organism>
<feature type="region of interest" description="Disordered" evidence="5">
    <location>
        <begin position="1"/>
        <end position="25"/>
    </location>
</feature>
<dbReference type="FunFam" id="1.20.1740.10:FF:000025">
    <property type="entry name" value="High-affinity methionine permease"/>
    <property type="match status" value="1"/>
</dbReference>